<accession>A0A9N9D0K3</accession>
<organism evidence="1 2">
    <name type="scientific">Ambispora leptoticha</name>
    <dbReference type="NCBI Taxonomy" id="144679"/>
    <lineage>
        <taxon>Eukaryota</taxon>
        <taxon>Fungi</taxon>
        <taxon>Fungi incertae sedis</taxon>
        <taxon>Mucoromycota</taxon>
        <taxon>Glomeromycotina</taxon>
        <taxon>Glomeromycetes</taxon>
        <taxon>Archaeosporales</taxon>
        <taxon>Ambisporaceae</taxon>
        <taxon>Ambispora</taxon>
    </lineage>
</organism>
<dbReference type="EMBL" id="CAJVPS010006229">
    <property type="protein sequence ID" value="CAG8623033.1"/>
    <property type="molecule type" value="Genomic_DNA"/>
</dbReference>
<keyword evidence="2" id="KW-1185">Reference proteome</keyword>
<evidence type="ECO:0000313" key="1">
    <source>
        <dbReference type="EMBL" id="CAG8623033.1"/>
    </source>
</evidence>
<proteinExistence type="predicted"/>
<protein>
    <submittedName>
        <fullName evidence="1">9731_t:CDS:1</fullName>
    </submittedName>
</protein>
<reference evidence="1" key="1">
    <citation type="submission" date="2021-06" db="EMBL/GenBank/DDBJ databases">
        <authorList>
            <person name="Kallberg Y."/>
            <person name="Tangrot J."/>
            <person name="Rosling A."/>
        </authorList>
    </citation>
    <scope>NUCLEOTIDE SEQUENCE</scope>
    <source>
        <strain evidence="1">FL130A</strain>
    </source>
</reference>
<dbReference type="Proteomes" id="UP000789508">
    <property type="component" value="Unassembled WGS sequence"/>
</dbReference>
<dbReference type="AlphaFoldDB" id="A0A9N9D0K3"/>
<comment type="caution">
    <text evidence="1">The sequence shown here is derived from an EMBL/GenBank/DDBJ whole genome shotgun (WGS) entry which is preliminary data.</text>
</comment>
<sequence length="113" mass="12856">MDINNPSKFSDKLNPENSFSVITSEIPVISVGPYGTFHDYGSFAKCFCNQCNECRVPLYTSRRIINRKYYTSRKSRLNSENSISSINKSSDSINDMGLLEMWNNACSEALKHQ</sequence>
<gene>
    <name evidence="1" type="ORF">ALEPTO_LOCUS9047</name>
</gene>
<evidence type="ECO:0000313" key="2">
    <source>
        <dbReference type="Proteomes" id="UP000789508"/>
    </source>
</evidence>
<name>A0A9N9D0K3_9GLOM</name>